<proteinExistence type="predicted"/>
<dbReference type="RefSeq" id="WP_311708164.1">
    <property type="nucleotide sequence ID" value="NZ_JAVREL010000026.1"/>
</dbReference>
<dbReference type="Pfam" id="PF03435">
    <property type="entry name" value="Sacchrp_dh_NADP"/>
    <property type="match status" value="1"/>
</dbReference>
<dbReference type="Gene3D" id="3.40.50.720">
    <property type="entry name" value="NAD(P)-binding Rossmann-like Domain"/>
    <property type="match status" value="1"/>
</dbReference>
<evidence type="ECO:0000259" key="1">
    <source>
        <dbReference type="Pfam" id="PF03435"/>
    </source>
</evidence>
<dbReference type="InterPro" id="IPR005097">
    <property type="entry name" value="Sacchrp_dh_NADP-bd"/>
</dbReference>
<dbReference type="InterPro" id="IPR036291">
    <property type="entry name" value="NAD(P)-bd_dom_sf"/>
</dbReference>
<dbReference type="EMBL" id="JAVREL010000026">
    <property type="protein sequence ID" value="MDT0347041.1"/>
    <property type="molecule type" value="Genomic_DNA"/>
</dbReference>
<gene>
    <name evidence="2" type="ORF">RM590_31325</name>
</gene>
<organism evidence="2 3">
    <name type="scientific">Streptomyces litchfieldiae</name>
    <dbReference type="NCBI Taxonomy" id="3075543"/>
    <lineage>
        <taxon>Bacteria</taxon>
        <taxon>Bacillati</taxon>
        <taxon>Actinomycetota</taxon>
        <taxon>Actinomycetes</taxon>
        <taxon>Kitasatosporales</taxon>
        <taxon>Streptomycetaceae</taxon>
        <taxon>Streptomyces</taxon>
    </lineage>
</organism>
<dbReference type="PANTHER" id="PTHR43781">
    <property type="entry name" value="SACCHAROPINE DEHYDROGENASE"/>
    <property type="match status" value="1"/>
</dbReference>
<sequence length="340" mass="35050">MRIAVYGATGFTAGLVMNELARRGVATVAIGRDIERVRAAGLPPGAEPRAAALDDPDRLAAALSGCDAVINCVTPFDLHGEPVVRAALAAGCHYVDTTGEQGYLRRLFATYAADAERAGVTVLPALTDDGVPGDLIAHLVAGELGGEVAELTIADLRLPGSASRGTARTAVRHAEELRNGGLTWADGRWHGPGRPVRRTEVAGRPVVKFALPGVVTVPRHVRAGHIEGVIAAEVAEAFTSITGEWADSLPSGPDAGQRAAGRWRMAAHATAADGREAHGAVWGTDVYGTTATIAVEGVHRLLTDGAKPGVLAPAEAFAPVSFLDALGGAGVRWEVTTGAR</sequence>
<evidence type="ECO:0000313" key="2">
    <source>
        <dbReference type="EMBL" id="MDT0347041.1"/>
    </source>
</evidence>
<keyword evidence="3" id="KW-1185">Reference proteome</keyword>
<protein>
    <submittedName>
        <fullName evidence="2">Saccharopine dehydrogenase NADP-binding domain-containing protein</fullName>
    </submittedName>
</protein>
<reference evidence="3" key="1">
    <citation type="submission" date="2023-07" db="EMBL/GenBank/DDBJ databases">
        <title>30 novel species of actinomycetes from the DSMZ collection.</title>
        <authorList>
            <person name="Nouioui I."/>
        </authorList>
    </citation>
    <scope>NUCLEOTIDE SEQUENCE [LARGE SCALE GENOMIC DNA]</scope>
    <source>
        <strain evidence="3">DSM 44938</strain>
    </source>
</reference>
<name>A0ABU2MZU9_9ACTN</name>
<evidence type="ECO:0000313" key="3">
    <source>
        <dbReference type="Proteomes" id="UP001183246"/>
    </source>
</evidence>
<comment type="caution">
    <text evidence="2">The sequence shown here is derived from an EMBL/GenBank/DDBJ whole genome shotgun (WGS) entry which is preliminary data.</text>
</comment>
<dbReference type="Proteomes" id="UP001183246">
    <property type="component" value="Unassembled WGS sequence"/>
</dbReference>
<dbReference type="PANTHER" id="PTHR43781:SF1">
    <property type="entry name" value="SACCHAROPINE DEHYDROGENASE"/>
    <property type="match status" value="1"/>
</dbReference>
<dbReference type="SUPFAM" id="SSF51735">
    <property type="entry name" value="NAD(P)-binding Rossmann-fold domains"/>
    <property type="match status" value="1"/>
</dbReference>
<accession>A0ABU2MZU9</accession>
<feature type="domain" description="Saccharopine dehydrogenase NADP binding" evidence="1">
    <location>
        <begin position="3"/>
        <end position="123"/>
    </location>
</feature>